<accession>A0A5P8VTH4</accession>
<dbReference type="Proteomes" id="UP000326678">
    <property type="component" value="Chromosome Gxm1"/>
</dbReference>
<gene>
    <name evidence="1" type="ORF">GXM_01155</name>
</gene>
<evidence type="ECO:0000313" key="1">
    <source>
        <dbReference type="EMBL" id="QFS43682.1"/>
    </source>
</evidence>
<dbReference type="EMBL" id="CP045226">
    <property type="protein sequence ID" value="QFS43682.1"/>
    <property type="molecule type" value="Genomic_DNA"/>
</dbReference>
<keyword evidence="2" id="KW-1185">Reference proteome</keyword>
<evidence type="ECO:0000313" key="2">
    <source>
        <dbReference type="Proteomes" id="UP000326678"/>
    </source>
</evidence>
<name>A0A5P8VTH4_9NOSO</name>
<sequence>MPFAVTTLEAFIRPQPNVQTLVAGLACICWRHCNHLNSFFDTLVLKEASQLIKRPRIRPSALNFTSRLSISALSNPSQVFNSDNRFGVFGLLNNRNADLMVEPLLKSSLTPRQPLQNLPRTTASRPCAYDMTIQVIWKTSLLFLSSFKERDFEFPPYRYVLGVRGLGFSWTFPHNLNCQISEQATSVMG</sequence>
<organism evidence="1 2">
    <name type="scientific">Nostoc sphaeroides CCNUC1</name>
    <dbReference type="NCBI Taxonomy" id="2653204"/>
    <lineage>
        <taxon>Bacteria</taxon>
        <taxon>Bacillati</taxon>
        <taxon>Cyanobacteriota</taxon>
        <taxon>Cyanophyceae</taxon>
        <taxon>Nostocales</taxon>
        <taxon>Nostocaceae</taxon>
        <taxon>Nostoc</taxon>
    </lineage>
</organism>
<proteinExistence type="predicted"/>
<protein>
    <submittedName>
        <fullName evidence="1">Uncharacterized protein</fullName>
    </submittedName>
</protein>
<reference evidence="1 2" key="1">
    <citation type="submission" date="2019-10" db="EMBL/GenBank/DDBJ databases">
        <title>Genomic and transcriptomic insights into the perfect genentic adaptation of a filamentous nitrogen-fixing cyanobacterium to rice fields.</title>
        <authorList>
            <person name="Chen Z."/>
        </authorList>
    </citation>
    <scope>NUCLEOTIDE SEQUENCE [LARGE SCALE GENOMIC DNA]</scope>
    <source>
        <strain evidence="1">CCNUC1</strain>
    </source>
</reference>
<dbReference type="AlphaFoldDB" id="A0A5P8VTH4"/>
<dbReference type="KEGG" id="nsh:GXM_01155"/>